<feature type="region of interest" description="Disordered" evidence="1">
    <location>
        <begin position="254"/>
        <end position="274"/>
    </location>
</feature>
<dbReference type="EMBL" id="JAGTXO010000036">
    <property type="protein sequence ID" value="KAG8459959.1"/>
    <property type="molecule type" value="Genomic_DNA"/>
</dbReference>
<dbReference type="AlphaFoldDB" id="A0A8J5X9P0"/>
<evidence type="ECO:0000256" key="2">
    <source>
        <dbReference type="SAM" id="Phobius"/>
    </source>
</evidence>
<reference evidence="3" key="1">
    <citation type="submission" date="2021-05" db="EMBL/GenBank/DDBJ databases">
        <title>The genome of the haptophyte Pavlova lutheri (Diacronema luteri, Pavlovales) - a model for lipid biosynthesis in eukaryotic algae.</title>
        <authorList>
            <person name="Hulatt C.J."/>
            <person name="Posewitz M.C."/>
        </authorList>
    </citation>
    <scope>NUCLEOTIDE SEQUENCE</scope>
    <source>
        <strain evidence="3">NIVA-4/92</strain>
    </source>
</reference>
<dbReference type="Proteomes" id="UP000751190">
    <property type="component" value="Unassembled WGS sequence"/>
</dbReference>
<keyword evidence="2" id="KW-0812">Transmembrane</keyword>
<accession>A0A8J5X9P0</accession>
<comment type="caution">
    <text evidence="3">The sequence shown here is derived from an EMBL/GenBank/DDBJ whole genome shotgun (WGS) entry which is preliminary data.</text>
</comment>
<evidence type="ECO:0000313" key="3">
    <source>
        <dbReference type="EMBL" id="KAG8459959.1"/>
    </source>
</evidence>
<proteinExistence type="predicted"/>
<keyword evidence="4" id="KW-1185">Reference proteome</keyword>
<evidence type="ECO:0000256" key="1">
    <source>
        <dbReference type="SAM" id="MobiDB-lite"/>
    </source>
</evidence>
<name>A0A8J5X9P0_DIALT</name>
<feature type="compositionally biased region" description="Basic and acidic residues" evidence="1">
    <location>
        <begin position="260"/>
        <end position="274"/>
    </location>
</feature>
<evidence type="ECO:0000313" key="4">
    <source>
        <dbReference type="Proteomes" id="UP000751190"/>
    </source>
</evidence>
<sequence>MVVHPPPVVVISVSPDERDAVVAISPPSSDEGDRESCYICLDSAGMRHDGSMTELLAVCRCSASGAMPICKECFLAWLERELERQGERATFKCLICKEPYRLRRARKPARMLCYALGERLLTSLFFASFFTGCVIVAYIMISLTALLSGHMATYRILVGGAEQSIFRAAEITLLFAFIVGSAAIVLTFLWHSFSPCGVPLPERRALAAIFDLRALDKLAAHPTSGARGRWHVRPLAALRGIRAPSSVVPVRAPRRVRPRPRVEHPQPPGDEAREPAALLPAAVVDLPAAACGSGGLVLAEAAAPPAAAAAAAAAVACACGVQRDAATRPAPG</sequence>
<dbReference type="InterPro" id="IPR013083">
    <property type="entry name" value="Znf_RING/FYVE/PHD"/>
</dbReference>
<organism evidence="3 4">
    <name type="scientific">Diacronema lutheri</name>
    <name type="common">Unicellular marine alga</name>
    <name type="synonym">Monochrysis lutheri</name>
    <dbReference type="NCBI Taxonomy" id="2081491"/>
    <lineage>
        <taxon>Eukaryota</taxon>
        <taxon>Haptista</taxon>
        <taxon>Haptophyta</taxon>
        <taxon>Pavlovophyceae</taxon>
        <taxon>Pavlovales</taxon>
        <taxon>Pavlovaceae</taxon>
        <taxon>Diacronema</taxon>
    </lineage>
</organism>
<dbReference type="Gene3D" id="3.30.40.10">
    <property type="entry name" value="Zinc/RING finger domain, C3HC4 (zinc finger)"/>
    <property type="match status" value="1"/>
</dbReference>
<keyword evidence="2" id="KW-0472">Membrane</keyword>
<evidence type="ECO:0008006" key="5">
    <source>
        <dbReference type="Google" id="ProtNLM"/>
    </source>
</evidence>
<gene>
    <name evidence="3" type="ORF">KFE25_011008</name>
</gene>
<feature type="transmembrane region" description="Helical" evidence="2">
    <location>
        <begin position="169"/>
        <end position="190"/>
    </location>
</feature>
<feature type="transmembrane region" description="Helical" evidence="2">
    <location>
        <begin position="135"/>
        <end position="157"/>
    </location>
</feature>
<keyword evidence="2" id="KW-1133">Transmembrane helix</keyword>
<protein>
    <recommendedName>
        <fullName evidence="5">RING-CH-type domain-containing protein</fullName>
    </recommendedName>
</protein>